<organism evidence="2 3">
    <name type="scientific">Actinomycetospora straminea</name>
    <dbReference type="NCBI Taxonomy" id="663607"/>
    <lineage>
        <taxon>Bacteria</taxon>
        <taxon>Bacillati</taxon>
        <taxon>Actinomycetota</taxon>
        <taxon>Actinomycetes</taxon>
        <taxon>Pseudonocardiales</taxon>
        <taxon>Pseudonocardiaceae</taxon>
        <taxon>Actinomycetospora</taxon>
    </lineage>
</organism>
<comment type="caution">
    <text evidence="2">The sequence shown here is derived from an EMBL/GenBank/DDBJ whole genome shotgun (WGS) entry which is preliminary data.</text>
</comment>
<dbReference type="Pfam" id="PF22691">
    <property type="entry name" value="Thiolase_C_1"/>
    <property type="match status" value="1"/>
</dbReference>
<gene>
    <name evidence="2" type="ORF">GCM10023203_32120</name>
</gene>
<dbReference type="PIRSF" id="PIRSF000429">
    <property type="entry name" value="Ac-CoA_Ac_transf"/>
    <property type="match status" value="1"/>
</dbReference>
<proteinExistence type="predicted"/>
<protein>
    <submittedName>
        <fullName evidence="2">Lipid-transfer protein</fullName>
    </submittedName>
</protein>
<dbReference type="Proteomes" id="UP001500457">
    <property type="component" value="Unassembled WGS sequence"/>
</dbReference>
<dbReference type="EMBL" id="BAABHQ010000008">
    <property type="protein sequence ID" value="GAA4879105.1"/>
    <property type="molecule type" value="Genomic_DNA"/>
</dbReference>
<feature type="domain" description="Thiolase C-terminal" evidence="1">
    <location>
        <begin position="270"/>
        <end position="364"/>
    </location>
</feature>
<dbReference type="PANTHER" id="PTHR42870:SF1">
    <property type="entry name" value="NON-SPECIFIC LIPID-TRANSFER PROTEIN-LIKE 2"/>
    <property type="match status" value="1"/>
</dbReference>
<dbReference type="Gene3D" id="3.40.47.10">
    <property type="match status" value="1"/>
</dbReference>
<dbReference type="PANTHER" id="PTHR42870">
    <property type="entry name" value="ACETYL-COA C-ACETYLTRANSFERASE"/>
    <property type="match status" value="1"/>
</dbReference>
<dbReference type="InterPro" id="IPR016039">
    <property type="entry name" value="Thiolase-like"/>
</dbReference>
<reference evidence="3" key="1">
    <citation type="journal article" date="2019" name="Int. J. Syst. Evol. Microbiol.">
        <title>The Global Catalogue of Microorganisms (GCM) 10K type strain sequencing project: providing services to taxonomists for standard genome sequencing and annotation.</title>
        <authorList>
            <consortium name="The Broad Institute Genomics Platform"/>
            <consortium name="The Broad Institute Genome Sequencing Center for Infectious Disease"/>
            <person name="Wu L."/>
            <person name="Ma J."/>
        </authorList>
    </citation>
    <scope>NUCLEOTIDE SEQUENCE [LARGE SCALE GENOMIC DNA]</scope>
    <source>
        <strain evidence="3">JCM 17983</strain>
    </source>
</reference>
<dbReference type="InterPro" id="IPR055140">
    <property type="entry name" value="Thiolase_C_2"/>
</dbReference>
<dbReference type="CDD" id="cd00829">
    <property type="entry name" value="SCP-x_thiolase"/>
    <property type="match status" value="1"/>
</dbReference>
<evidence type="ECO:0000313" key="2">
    <source>
        <dbReference type="EMBL" id="GAA4879105.1"/>
    </source>
</evidence>
<dbReference type="SUPFAM" id="SSF53901">
    <property type="entry name" value="Thiolase-like"/>
    <property type="match status" value="2"/>
</dbReference>
<accession>A0ABP9EH27</accession>
<evidence type="ECO:0000259" key="1">
    <source>
        <dbReference type="Pfam" id="PF22691"/>
    </source>
</evidence>
<name>A0ABP9EH27_9PSEU</name>
<sequence length="378" mass="39367">MADRAVAVAGVGYTPFTRSSGRPVLDLAADAAVAACADAGLTLAELDGIASHMVGSDSENCQALATALALPGLRFVLDLNQAGHAPCHLVGLAAAAIATGRAEHVLVFRALNGRSGTKVGSARFPGRGGQYRYPIGYDAYPMYIAMWARRYLHETGQGIEDLGSVAVAHRAYAVRNERAVQRRPLDMAGYLASPMVADPFRAADCTTEVDGACALLVTSLDRARDLARPPAVVASAAYRAGPRPGLDIGDHVLTGDYTRNFTEGLRDELFGRAGLTPGDVDVAALYDCFTSAVLMSLEGLGLADRGGAGELVRSGRLPVNTHGGLLGEGYLHGMNTVAEAVLQVQGRGGDRQAPDHEVAVATSGALMDGSALLLRSDR</sequence>
<keyword evidence="3" id="KW-1185">Reference proteome</keyword>
<dbReference type="RefSeq" id="WP_274232365.1">
    <property type="nucleotide sequence ID" value="NZ_BAABHQ010000008.1"/>
</dbReference>
<evidence type="ECO:0000313" key="3">
    <source>
        <dbReference type="Proteomes" id="UP001500457"/>
    </source>
</evidence>
<dbReference type="InterPro" id="IPR002155">
    <property type="entry name" value="Thiolase"/>
</dbReference>